<evidence type="ECO:0000313" key="5">
    <source>
        <dbReference type="Proteomes" id="UP001058650"/>
    </source>
</evidence>
<dbReference type="RefSeq" id="WP_259435953.1">
    <property type="nucleotide sequence ID" value="NZ_CP103866.1"/>
</dbReference>
<dbReference type="EMBL" id="CP103866">
    <property type="protein sequence ID" value="UWE03383.1"/>
    <property type="molecule type" value="Genomic_DNA"/>
</dbReference>
<proteinExistence type="predicted"/>
<dbReference type="Proteomes" id="UP001058650">
    <property type="component" value="Chromosome"/>
</dbReference>
<evidence type="ECO:0000313" key="4">
    <source>
        <dbReference type="EMBL" id="UWE03383.1"/>
    </source>
</evidence>
<accession>A0ABY5U1K1</accession>
<gene>
    <name evidence="4" type="primary">dpdA</name>
    <name evidence="4" type="ORF">NYR52_14930</name>
</gene>
<dbReference type="NCBIfam" id="NF041059">
    <property type="entry name" value="DpdA"/>
    <property type="match status" value="1"/>
</dbReference>
<name>A0ABY5U1K1_LACSH</name>
<dbReference type="InterPro" id="IPR049251">
    <property type="entry name" value="DUF6884"/>
</dbReference>
<organism evidence="4 5">
    <name type="scientific">Laceyella sacchari</name>
    <name type="common">Thermoactinomyces thalpophilus</name>
    <dbReference type="NCBI Taxonomy" id="37482"/>
    <lineage>
        <taxon>Bacteria</taxon>
        <taxon>Bacillati</taxon>
        <taxon>Bacillota</taxon>
        <taxon>Bacilli</taxon>
        <taxon>Bacillales</taxon>
        <taxon>Thermoactinomycetaceae</taxon>
        <taxon>Laceyella</taxon>
    </lineage>
</organism>
<dbReference type="InterPro" id="IPR036511">
    <property type="entry name" value="TGT-like_sf"/>
</dbReference>
<evidence type="ECO:0000259" key="3">
    <source>
        <dbReference type="Pfam" id="PF21818"/>
    </source>
</evidence>
<keyword evidence="1" id="KW-0479">Metal-binding</keyword>
<dbReference type="InterPro" id="IPR053537">
    <property type="entry name" value="DNA-guanine_TGase"/>
</dbReference>
<dbReference type="PANTHER" id="PTHR43468:SF1">
    <property type="entry name" value="TRNA-GUANOSINE(34) QUEUINE TRANSGLYCOSYLASE"/>
    <property type="match status" value="1"/>
</dbReference>
<dbReference type="PANTHER" id="PTHR43468">
    <property type="match status" value="1"/>
</dbReference>
<dbReference type="Gene3D" id="3.20.20.105">
    <property type="entry name" value="Queuine tRNA-ribosyltransferase-like"/>
    <property type="match status" value="1"/>
</dbReference>
<dbReference type="SUPFAM" id="SSF51713">
    <property type="entry name" value="tRNA-guanine transglycosylase"/>
    <property type="match status" value="1"/>
</dbReference>
<dbReference type="Pfam" id="PF01702">
    <property type="entry name" value="TGT"/>
    <property type="match status" value="1"/>
</dbReference>
<dbReference type="NCBIfam" id="TIGR00449">
    <property type="entry name" value="tgt_general"/>
    <property type="match status" value="1"/>
</dbReference>
<keyword evidence="5" id="KW-1185">Reference proteome</keyword>
<evidence type="ECO:0000259" key="2">
    <source>
        <dbReference type="Pfam" id="PF01702"/>
    </source>
</evidence>
<dbReference type="Pfam" id="PF21818">
    <property type="entry name" value="DUF6884"/>
    <property type="match status" value="1"/>
</dbReference>
<feature type="domain" description="tRNA-guanine(15) transglycosylase-like" evidence="2">
    <location>
        <begin position="328"/>
        <end position="529"/>
    </location>
</feature>
<feature type="domain" description="DUF6884" evidence="3">
    <location>
        <begin position="42"/>
        <end position="141"/>
    </location>
</feature>
<reference evidence="4" key="1">
    <citation type="submission" date="2022-08" db="EMBL/GenBank/DDBJ databases">
        <title>The complete genome sequence of the thermophilic bacterium Laceyella sacchari FBKL4.010 reveals the basis for tetramethylpyrazine biosynthesis in Moutai-flavor Daqu.</title>
        <authorList>
            <person name="Li D."/>
            <person name="Huang W."/>
            <person name="Wang C."/>
            <person name="Qiu S."/>
        </authorList>
    </citation>
    <scope>NUCLEOTIDE SEQUENCE</scope>
    <source>
        <strain evidence="4">FBKL4.014</strain>
    </source>
</reference>
<dbReference type="InterPro" id="IPR002616">
    <property type="entry name" value="tRNA_ribo_trans-like"/>
</dbReference>
<evidence type="ECO:0000256" key="1">
    <source>
        <dbReference type="ARBA" id="ARBA00022723"/>
    </source>
</evidence>
<protein>
    <submittedName>
        <fullName evidence="4">tRNA-guanine transglycosylase DpdA</fullName>
    </submittedName>
</protein>
<sequence>MRTLVVTSCTGQKKHSPENQLTINDFRDASLLHKRSLELSAYEETAGEMYTGRQHTSLMHGIKEYRKHRDDIDVAILSAGYGLLKEDDKIVPYNVTFNSMNGTAIKEWSQYQRMNDQLQNFISKYDLVFFLLGDSYLKAIDWESIRIKEHQKFIFFVGNASQNKVLVQENMYTLAMGSKEASYFKAGLVWLKGELFSRLLKSLIKTPEHTWDDILKNPMCIRDFIINGEQVEQLSFFEESKVENDLLPINKYVPPFFVSQDLIAKNYTGQFRFFMPENDDRVDGDYDFIRDYSDPNRNPLLNDVYAHELYGSPQYDGVLISKVNIDATKRKRELIKEMGGLHNFLRLPLSIPIMGDCGAFSYFSQEEPPYNTAEILEYYDQFRFDIGVSIDHLIVGSIEKDESERARRYEITLKNAREFIEKHKERGYKFIPMGVVQGWDPFSFRSAVEEVISMGYKHIALGGLAKDKSEKIFEILKEISPIIPDDSYRVHLFGVARSPEIMDVFSKLGVTSFDSASPLRRAWLGTGHNYHAVSGKHYAAIRIPEAKGIRIQKRMEQIGMSLEDLQAMEQKALDALRAYDQGSLDLETTLNVIMEYDKLVGEGRDRHWDLYKEVLEDKPWKACDCPICKEVGVEVIIFRGNNRNRRRGFHNTFAYYEQLKRYQKMKSNC</sequence>